<accession>A0A6A1VCZ9</accession>
<dbReference type="GO" id="GO:0007166">
    <property type="term" value="P:cell surface receptor signaling pathway"/>
    <property type="evidence" value="ECO:0007669"/>
    <property type="project" value="InterPro"/>
</dbReference>
<dbReference type="PANTHER" id="PTHR27005:SF280">
    <property type="entry name" value="WALL-ASSOCIATED RECEPTOR KINASE-LIKE 8"/>
    <property type="match status" value="1"/>
</dbReference>
<proteinExistence type="predicted"/>
<dbReference type="AlphaFoldDB" id="A0A6A1VCZ9"/>
<keyword evidence="5" id="KW-1185">Reference proteome</keyword>
<reference evidence="4 5" key="1">
    <citation type="journal article" date="2019" name="Plant Biotechnol. J.">
        <title>The red bayberry genome and genetic basis of sex determination.</title>
        <authorList>
            <person name="Jia H.M."/>
            <person name="Jia H.J."/>
            <person name="Cai Q.L."/>
            <person name="Wang Y."/>
            <person name="Zhao H.B."/>
            <person name="Yang W.F."/>
            <person name="Wang G.Y."/>
            <person name="Li Y.H."/>
            <person name="Zhan D.L."/>
            <person name="Shen Y.T."/>
            <person name="Niu Q.F."/>
            <person name="Chang L."/>
            <person name="Qiu J."/>
            <person name="Zhao L."/>
            <person name="Xie H.B."/>
            <person name="Fu W.Y."/>
            <person name="Jin J."/>
            <person name="Li X.W."/>
            <person name="Jiao Y."/>
            <person name="Zhou C.C."/>
            <person name="Tu T."/>
            <person name="Chai C.Y."/>
            <person name="Gao J.L."/>
            <person name="Fan L.J."/>
            <person name="van de Weg E."/>
            <person name="Wang J.Y."/>
            <person name="Gao Z.S."/>
        </authorList>
    </citation>
    <scope>NUCLEOTIDE SEQUENCE [LARGE SCALE GENOMIC DNA]</scope>
    <source>
        <tissue evidence="4">Leaves</tissue>
    </source>
</reference>
<keyword evidence="4" id="KW-0418">Kinase</keyword>
<dbReference type="Gene3D" id="1.10.510.10">
    <property type="entry name" value="Transferase(Phosphotransferase) domain 1"/>
    <property type="match status" value="1"/>
</dbReference>
<evidence type="ECO:0000313" key="4">
    <source>
        <dbReference type="EMBL" id="KAB1210634.1"/>
    </source>
</evidence>
<name>A0A6A1VCZ9_9ROSI</name>
<keyword evidence="1" id="KW-0547">Nucleotide-binding</keyword>
<evidence type="ECO:0000256" key="2">
    <source>
        <dbReference type="ARBA" id="ARBA00022840"/>
    </source>
</evidence>
<dbReference type="Proteomes" id="UP000516437">
    <property type="component" value="Chromosome 6"/>
</dbReference>
<keyword evidence="4" id="KW-0675">Receptor</keyword>
<keyword evidence="2" id="KW-0067">ATP-binding</keyword>
<dbReference type="GO" id="GO:0005886">
    <property type="term" value="C:plasma membrane"/>
    <property type="evidence" value="ECO:0007669"/>
    <property type="project" value="TreeGrafter"/>
</dbReference>
<evidence type="ECO:0000313" key="5">
    <source>
        <dbReference type="Proteomes" id="UP000516437"/>
    </source>
</evidence>
<dbReference type="PANTHER" id="PTHR27005">
    <property type="entry name" value="WALL-ASSOCIATED RECEPTOR KINASE-LIKE 21"/>
    <property type="match status" value="1"/>
</dbReference>
<keyword evidence="4" id="KW-0808">Transferase</keyword>
<gene>
    <name evidence="4" type="ORF">CJ030_MR6G010318</name>
</gene>
<dbReference type="GO" id="GO:0005524">
    <property type="term" value="F:ATP binding"/>
    <property type="evidence" value="ECO:0007669"/>
    <property type="project" value="UniProtKB-KW"/>
</dbReference>
<feature type="region of interest" description="Disordered" evidence="3">
    <location>
        <begin position="82"/>
        <end position="105"/>
    </location>
</feature>
<sequence>MEENNLFDILDKRVLKEAEKQKIIAVANLANRCLNLNGKKRPTMGEVTMALEAIQGKAPNDQQNNEVVEDVRIEMYDPHDVFSTSSMSGMDGGTATEALLTSKLG</sequence>
<dbReference type="InterPro" id="IPR045274">
    <property type="entry name" value="WAK-like"/>
</dbReference>
<dbReference type="OrthoDB" id="4062651at2759"/>
<evidence type="ECO:0000256" key="1">
    <source>
        <dbReference type="ARBA" id="ARBA00022741"/>
    </source>
</evidence>
<evidence type="ECO:0000256" key="3">
    <source>
        <dbReference type="SAM" id="MobiDB-lite"/>
    </source>
</evidence>
<comment type="caution">
    <text evidence="4">The sequence shown here is derived from an EMBL/GenBank/DDBJ whole genome shotgun (WGS) entry which is preliminary data.</text>
</comment>
<dbReference type="GO" id="GO:0004674">
    <property type="term" value="F:protein serine/threonine kinase activity"/>
    <property type="evidence" value="ECO:0007669"/>
    <property type="project" value="TreeGrafter"/>
</dbReference>
<organism evidence="4 5">
    <name type="scientific">Morella rubra</name>
    <name type="common">Chinese bayberry</name>
    <dbReference type="NCBI Taxonomy" id="262757"/>
    <lineage>
        <taxon>Eukaryota</taxon>
        <taxon>Viridiplantae</taxon>
        <taxon>Streptophyta</taxon>
        <taxon>Embryophyta</taxon>
        <taxon>Tracheophyta</taxon>
        <taxon>Spermatophyta</taxon>
        <taxon>Magnoliopsida</taxon>
        <taxon>eudicotyledons</taxon>
        <taxon>Gunneridae</taxon>
        <taxon>Pentapetalae</taxon>
        <taxon>rosids</taxon>
        <taxon>fabids</taxon>
        <taxon>Fagales</taxon>
        <taxon>Myricaceae</taxon>
        <taxon>Morella</taxon>
    </lineage>
</organism>
<dbReference type="EMBL" id="RXIC02000024">
    <property type="protein sequence ID" value="KAB1210634.1"/>
    <property type="molecule type" value="Genomic_DNA"/>
</dbReference>
<protein>
    <submittedName>
        <fullName evidence="4">Putative wall-associated receptor kinase-like 13</fullName>
    </submittedName>
</protein>